<organism evidence="1 2">
    <name type="scientific">Actinoalloteichus hoggarensis</name>
    <dbReference type="NCBI Taxonomy" id="1470176"/>
    <lineage>
        <taxon>Bacteria</taxon>
        <taxon>Bacillati</taxon>
        <taxon>Actinomycetota</taxon>
        <taxon>Actinomycetes</taxon>
        <taxon>Pseudonocardiales</taxon>
        <taxon>Pseudonocardiaceae</taxon>
        <taxon>Actinoalloteichus</taxon>
    </lineage>
</organism>
<dbReference type="RefSeq" id="WP_093941150.1">
    <property type="nucleotide sequence ID" value="NZ_CP022521.1"/>
</dbReference>
<dbReference type="KEGG" id="ahg:AHOG_10200"/>
<dbReference type="Proteomes" id="UP000204221">
    <property type="component" value="Chromosome"/>
</dbReference>
<accession>A0A221W1W5</accession>
<evidence type="ECO:0000313" key="2">
    <source>
        <dbReference type="Proteomes" id="UP000204221"/>
    </source>
</evidence>
<proteinExistence type="predicted"/>
<dbReference type="EMBL" id="CP022521">
    <property type="protein sequence ID" value="ASO19683.1"/>
    <property type="molecule type" value="Genomic_DNA"/>
</dbReference>
<gene>
    <name evidence="1" type="ORF">AHOG_10200</name>
</gene>
<dbReference type="OrthoDB" id="3697516at2"/>
<protein>
    <submittedName>
        <fullName evidence="1">Uncharacterized protein</fullName>
    </submittedName>
</protein>
<dbReference type="AlphaFoldDB" id="A0A221W1W5"/>
<evidence type="ECO:0000313" key="1">
    <source>
        <dbReference type="EMBL" id="ASO19683.1"/>
    </source>
</evidence>
<keyword evidence="2" id="KW-1185">Reference proteome</keyword>
<name>A0A221W1W5_9PSEU</name>
<reference evidence="1 2" key="1">
    <citation type="submission" date="2017-07" db="EMBL/GenBank/DDBJ databases">
        <title>Complete genome sequence of Actinoalloteichus hoggarensis DSM 45943, type strain of Actinoalloteichus hoggarensis.</title>
        <authorList>
            <person name="Ruckert C."/>
            <person name="Nouioui I."/>
            <person name="Willmese J."/>
            <person name="van Wezel G."/>
            <person name="Klenk H.-P."/>
            <person name="Kalinowski J."/>
            <person name="Zotchev S.B."/>
        </authorList>
    </citation>
    <scope>NUCLEOTIDE SEQUENCE [LARGE SCALE GENOMIC DNA]</scope>
    <source>
        <strain evidence="1 2">DSM 45943</strain>
    </source>
</reference>
<sequence length="154" mass="17034">MANRVEPDSADMTTTTPDRRRGLRLVIALTIRVLVVLYFLSTFLQAVLAGLFVTGDVGMLAMHEINAHTNLFLVFLLIIAAVLLRWPVGGPGWPIIAFVLLAVLVFTQTEMGFMRVVDLHIPTGVLLFGISVALLIWAFGKSFDVSRRTARRRG</sequence>